<dbReference type="OrthoDB" id="3211212at2"/>
<evidence type="ECO:0000313" key="2">
    <source>
        <dbReference type="Proteomes" id="UP000294543"/>
    </source>
</evidence>
<dbReference type="AlphaFoldDB" id="A0A4V2YD69"/>
<evidence type="ECO:0000313" key="1">
    <source>
        <dbReference type="EMBL" id="TDD14256.1"/>
    </source>
</evidence>
<protein>
    <submittedName>
        <fullName evidence="1">Uncharacterized protein</fullName>
    </submittedName>
</protein>
<proteinExistence type="predicted"/>
<dbReference type="EMBL" id="SMKP01000152">
    <property type="protein sequence ID" value="TDD14256.1"/>
    <property type="molecule type" value="Genomic_DNA"/>
</dbReference>
<comment type="caution">
    <text evidence="1">The sequence shown here is derived from an EMBL/GenBank/DDBJ whole genome shotgun (WGS) entry which is preliminary data.</text>
</comment>
<gene>
    <name evidence="1" type="ORF">E1294_38255</name>
</gene>
<keyword evidence="2" id="KW-1185">Reference proteome</keyword>
<sequence>MEKRGLGTALLRQALALVTDPMMIVHTAEIPAARRHACDFFERAGWPLHSTAALLKSCAVADRPVPGVRPLTAVDAVALAELYHAGRPTFLVSQRAGAWPRSCARPARTLPSK</sequence>
<organism evidence="1 2">
    <name type="scientific">Nonomuraea diastatica</name>
    <dbReference type="NCBI Taxonomy" id="1848329"/>
    <lineage>
        <taxon>Bacteria</taxon>
        <taxon>Bacillati</taxon>
        <taxon>Actinomycetota</taxon>
        <taxon>Actinomycetes</taxon>
        <taxon>Streptosporangiales</taxon>
        <taxon>Streptosporangiaceae</taxon>
        <taxon>Nonomuraea</taxon>
    </lineage>
</organism>
<dbReference type="RefSeq" id="WP_132515863.1">
    <property type="nucleotide sequence ID" value="NZ_SMKP01000152.1"/>
</dbReference>
<name>A0A4V2YD69_9ACTN</name>
<dbReference type="Proteomes" id="UP000294543">
    <property type="component" value="Unassembled WGS sequence"/>
</dbReference>
<accession>A0A4V2YD69</accession>
<reference evidence="1 2" key="1">
    <citation type="submission" date="2019-03" db="EMBL/GenBank/DDBJ databases">
        <title>Draft genome sequences of novel Actinobacteria.</title>
        <authorList>
            <person name="Sahin N."/>
            <person name="Ay H."/>
            <person name="Saygin H."/>
        </authorList>
    </citation>
    <scope>NUCLEOTIDE SEQUENCE [LARGE SCALE GENOMIC DNA]</scope>
    <source>
        <strain evidence="1 2">KC712</strain>
    </source>
</reference>